<dbReference type="Proteomes" id="UP001169066">
    <property type="component" value="Unassembled WGS sequence"/>
</dbReference>
<organism evidence="2 3">
    <name type="scientific">Sulfurovum xiamenensis</name>
    <dbReference type="NCBI Taxonomy" id="3019066"/>
    <lineage>
        <taxon>Bacteria</taxon>
        <taxon>Pseudomonadati</taxon>
        <taxon>Campylobacterota</taxon>
        <taxon>Epsilonproteobacteria</taxon>
        <taxon>Campylobacterales</taxon>
        <taxon>Sulfurovaceae</taxon>
        <taxon>Sulfurovum</taxon>
    </lineage>
</organism>
<name>A0ABT7QUR5_9BACT</name>
<keyword evidence="1" id="KW-0472">Membrane</keyword>
<sequence length="141" mass="15345">MGMLMIAIAIGYFGSIAAFLIMEEMSLKDSDFSDIKDAFTKELSLDESLSKYGTIKYMAMYVAIVAIIGLVVSTQILIPNSFGLGFDMAYVFLPALIGSLIILLVKWRFQPLLKLISSFMFGAGYIGASAFAVAASHLFLT</sequence>
<evidence type="ECO:0000256" key="1">
    <source>
        <dbReference type="SAM" id="Phobius"/>
    </source>
</evidence>
<dbReference type="EMBL" id="JAQIBC010000009">
    <property type="protein sequence ID" value="MDM5264502.1"/>
    <property type="molecule type" value="Genomic_DNA"/>
</dbReference>
<feature type="transmembrane region" description="Helical" evidence="1">
    <location>
        <begin position="58"/>
        <end position="78"/>
    </location>
</feature>
<reference evidence="2" key="1">
    <citation type="submission" date="2023-01" db="EMBL/GenBank/DDBJ databases">
        <title>Sulfurovum sp. XTW-4 genome assembly.</title>
        <authorList>
            <person name="Wang J."/>
        </authorList>
    </citation>
    <scope>NUCLEOTIDE SEQUENCE</scope>
    <source>
        <strain evidence="2">XTW-4</strain>
    </source>
</reference>
<accession>A0ABT7QUR5</accession>
<keyword evidence="1" id="KW-1133">Transmembrane helix</keyword>
<feature type="transmembrane region" description="Helical" evidence="1">
    <location>
        <begin position="6"/>
        <end position="22"/>
    </location>
</feature>
<protein>
    <submittedName>
        <fullName evidence="2">Uncharacterized protein</fullName>
    </submittedName>
</protein>
<proteinExistence type="predicted"/>
<evidence type="ECO:0000313" key="2">
    <source>
        <dbReference type="EMBL" id="MDM5264502.1"/>
    </source>
</evidence>
<feature type="transmembrane region" description="Helical" evidence="1">
    <location>
        <begin position="119"/>
        <end position="140"/>
    </location>
</feature>
<gene>
    <name evidence="2" type="ORF">PF327_09865</name>
</gene>
<keyword evidence="1" id="KW-0812">Transmembrane</keyword>
<feature type="transmembrane region" description="Helical" evidence="1">
    <location>
        <begin position="90"/>
        <end position="107"/>
    </location>
</feature>
<evidence type="ECO:0000313" key="3">
    <source>
        <dbReference type="Proteomes" id="UP001169066"/>
    </source>
</evidence>
<dbReference type="RefSeq" id="WP_008241988.1">
    <property type="nucleotide sequence ID" value="NZ_JAQIBC010000009.1"/>
</dbReference>
<comment type="caution">
    <text evidence="2">The sequence shown here is derived from an EMBL/GenBank/DDBJ whole genome shotgun (WGS) entry which is preliminary data.</text>
</comment>
<keyword evidence="3" id="KW-1185">Reference proteome</keyword>